<dbReference type="CDD" id="cd00054">
    <property type="entry name" value="EGF_CA"/>
    <property type="match status" value="3"/>
</dbReference>
<evidence type="ECO:0000313" key="8">
    <source>
        <dbReference type="EMBL" id="AKU99175.1"/>
    </source>
</evidence>
<dbReference type="Pfam" id="PF12947">
    <property type="entry name" value="EGF_3"/>
    <property type="match status" value="4"/>
</dbReference>
<feature type="compositionally biased region" description="Gly residues" evidence="6">
    <location>
        <begin position="604"/>
        <end position="629"/>
    </location>
</feature>
<keyword evidence="9" id="KW-1185">Reference proteome</keyword>
<dbReference type="InterPro" id="IPR024731">
    <property type="entry name" value="NELL2-like_EGF"/>
</dbReference>
<evidence type="ECO:0000256" key="4">
    <source>
        <dbReference type="ARBA" id="ARBA00023157"/>
    </source>
</evidence>
<feature type="domain" description="EGF-like" evidence="7">
    <location>
        <begin position="212"/>
        <end position="254"/>
    </location>
</feature>
<evidence type="ECO:0000256" key="5">
    <source>
        <dbReference type="ARBA" id="ARBA00023180"/>
    </source>
</evidence>
<dbReference type="AlphaFoldDB" id="A0A0K1Q066"/>
<dbReference type="EMBL" id="CP012333">
    <property type="protein sequence ID" value="AKU99175.1"/>
    <property type="molecule type" value="Genomic_DNA"/>
</dbReference>
<proteinExistence type="predicted"/>
<name>A0A0K1Q066_9BACT</name>
<accession>A0A0K1Q066</accession>
<evidence type="ECO:0000313" key="9">
    <source>
        <dbReference type="Proteomes" id="UP000064967"/>
    </source>
</evidence>
<evidence type="ECO:0000256" key="1">
    <source>
        <dbReference type="ARBA" id="ARBA00022536"/>
    </source>
</evidence>
<keyword evidence="5" id="KW-0325">Glycoprotein</keyword>
<feature type="domain" description="EGF-like" evidence="7">
    <location>
        <begin position="168"/>
        <end position="211"/>
    </location>
</feature>
<dbReference type="STRING" id="1391654.AKJ09_05839"/>
<evidence type="ECO:0000256" key="6">
    <source>
        <dbReference type="SAM" id="MobiDB-lite"/>
    </source>
</evidence>
<dbReference type="SMART" id="SM00181">
    <property type="entry name" value="EGF"/>
    <property type="match status" value="4"/>
</dbReference>
<dbReference type="GO" id="GO:0008201">
    <property type="term" value="F:heparin binding"/>
    <property type="evidence" value="ECO:0007669"/>
    <property type="project" value="TreeGrafter"/>
</dbReference>
<keyword evidence="2" id="KW-0732">Signal</keyword>
<gene>
    <name evidence="8" type="ORF">AKJ09_05839</name>
</gene>
<dbReference type="PROSITE" id="PS50026">
    <property type="entry name" value="EGF_3"/>
    <property type="match status" value="4"/>
</dbReference>
<sequence>MRRAGEKEDLLRKLVASVLVPSLASLVLLACSDAAESSDPAQEQSGEAGVSTPDAGAGKDGGQVDGGQVDSGKSDAGKSDSGVDAGPSCASDNGGCDPNATCEVAAGKVVCTCKTGYEGDGETCADVDECAKDNGGCLENATCANTVGGRTCTCNPGYSGDGVLACTDIDECATNGGLGDCNANATCANTVGGRTCTCNAGYLGDGLLACIDIDECAKDNGGCNEHATCTNIPGSRTCACTAEYVGTGVGDDCVPVTTTFAVDTNLSTTNTGNHVCADGGDMVSYSVTALTATSATLASTASAGCLKVGDQVLLINLQGTSTASANVGNYETLYVTAITGDVVTFKSKSKFYGATTGQDDGIGVGTGAQRVVLQRIPLYRNVVVEANATLTANGWDGLKGGIFAMSALGNVTVNGTIDMSSKGYRGGVRTTIESTTGQQGESVFGLGANSERARNGGGGGGSGDSQGCGIPFGVGGAGGGYGTAGTATYDGCAYPGATYGTADLSKLFFGAGGGAGGTDNTFGDNPYGGYGGNGGGIVFIQTAGAATGSLRSTGGNGEGDAPGVECMGTSTVDCWDYSGPGGAGAGGSILVSAVSFSGTTNVSGGAGGNGTDGLAGNGGNGGNGRVKKP</sequence>
<dbReference type="PANTHER" id="PTHR24042">
    <property type="entry name" value="NEL HOMOLOG"/>
    <property type="match status" value="1"/>
</dbReference>
<dbReference type="FunFam" id="2.10.25.10:FF:000038">
    <property type="entry name" value="Fibrillin 2"/>
    <property type="match status" value="3"/>
</dbReference>
<dbReference type="KEGG" id="llu:AKJ09_05839"/>
<dbReference type="Gene3D" id="2.10.25.10">
    <property type="entry name" value="Laminin"/>
    <property type="match status" value="4"/>
</dbReference>
<feature type="region of interest" description="Disordered" evidence="6">
    <location>
        <begin position="602"/>
        <end position="629"/>
    </location>
</feature>
<feature type="domain" description="EGF-like" evidence="7">
    <location>
        <begin position="126"/>
        <end position="167"/>
    </location>
</feature>
<dbReference type="InterPro" id="IPR001881">
    <property type="entry name" value="EGF-like_Ca-bd_dom"/>
</dbReference>
<protein>
    <submittedName>
        <fullName evidence="8">PE-PGRS family protein</fullName>
    </submittedName>
</protein>
<dbReference type="InterPro" id="IPR000742">
    <property type="entry name" value="EGF"/>
</dbReference>
<dbReference type="PROSITE" id="PS51257">
    <property type="entry name" value="PROKAR_LIPOPROTEIN"/>
    <property type="match status" value="1"/>
</dbReference>
<dbReference type="SUPFAM" id="SSF57184">
    <property type="entry name" value="Growth factor receptor domain"/>
    <property type="match status" value="1"/>
</dbReference>
<keyword evidence="3" id="KW-0677">Repeat</keyword>
<dbReference type="GO" id="GO:0005615">
    <property type="term" value="C:extracellular space"/>
    <property type="evidence" value="ECO:0007669"/>
    <property type="project" value="TreeGrafter"/>
</dbReference>
<dbReference type="SUPFAM" id="SSF57196">
    <property type="entry name" value="EGF/Laminin"/>
    <property type="match status" value="2"/>
</dbReference>
<keyword evidence="1" id="KW-0245">EGF-like domain</keyword>
<organism evidence="8 9">
    <name type="scientific">Labilithrix luteola</name>
    <dbReference type="NCBI Taxonomy" id="1391654"/>
    <lineage>
        <taxon>Bacteria</taxon>
        <taxon>Pseudomonadati</taxon>
        <taxon>Myxococcota</taxon>
        <taxon>Polyangia</taxon>
        <taxon>Polyangiales</taxon>
        <taxon>Labilitrichaceae</taxon>
        <taxon>Labilithrix</taxon>
    </lineage>
</organism>
<dbReference type="InterPro" id="IPR051586">
    <property type="entry name" value="PKC-binding_NELL"/>
</dbReference>
<dbReference type="InterPro" id="IPR009030">
    <property type="entry name" value="Growth_fac_rcpt_cys_sf"/>
</dbReference>
<feature type="region of interest" description="Disordered" evidence="6">
    <location>
        <begin position="36"/>
        <end position="84"/>
    </location>
</feature>
<dbReference type="PROSITE" id="PS01186">
    <property type="entry name" value="EGF_2"/>
    <property type="match status" value="3"/>
</dbReference>
<dbReference type="PANTHER" id="PTHR24042:SF5">
    <property type="entry name" value="EGF-LIKE CALCIUM-BINDING DOMAIN-CONTAINING PROTEIN"/>
    <property type="match status" value="1"/>
</dbReference>
<keyword evidence="4" id="KW-1015">Disulfide bond</keyword>
<evidence type="ECO:0000259" key="7">
    <source>
        <dbReference type="PROSITE" id="PS50026"/>
    </source>
</evidence>
<dbReference type="GO" id="GO:0005509">
    <property type="term" value="F:calcium ion binding"/>
    <property type="evidence" value="ECO:0007669"/>
    <property type="project" value="InterPro"/>
</dbReference>
<reference evidence="8 9" key="1">
    <citation type="submission" date="2015-08" db="EMBL/GenBank/DDBJ databases">
        <authorList>
            <person name="Babu N.S."/>
            <person name="Beckwith C.J."/>
            <person name="Beseler K.G."/>
            <person name="Brison A."/>
            <person name="Carone J.V."/>
            <person name="Caskin T.P."/>
            <person name="Diamond M."/>
            <person name="Durham M.E."/>
            <person name="Foxe J.M."/>
            <person name="Go M."/>
            <person name="Henderson B.A."/>
            <person name="Jones I.B."/>
            <person name="McGettigan J.A."/>
            <person name="Micheletti S.J."/>
            <person name="Nasrallah M.E."/>
            <person name="Ortiz D."/>
            <person name="Piller C.R."/>
            <person name="Privatt S.R."/>
            <person name="Schneider S.L."/>
            <person name="Sharp S."/>
            <person name="Smith T.C."/>
            <person name="Stanton J.D."/>
            <person name="Ullery H.E."/>
            <person name="Wilson R.J."/>
            <person name="Serrano M.G."/>
            <person name="Buck G."/>
            <person name="Lee V."/>
            <person name="Wang Y."/>
            <person name="Carvalho R."/>
            <person name="Voegtly L."/>
            <person name="Shi R."/>
            <person name="Duckworth R."/>
            <person name="Johnson A."/>
            <person name="Loviza R."/>
            <person name="Walstead R."/>
            <person name="Shah Z."/>
            <person name="Kiflezghi M."/>
            <person name="Wade K."/>
            <person name="Ball S.L."/>
            <person name="Bradley K.W."/>
            <person name="Asai D.J."/>
            <person name="Bowman C.A."/>
            <person name="Russell D.A."/>
            <person name="Pope W.H."/>
            <person name="Jacobs-Sera D."/>
            <person name="Hendrix R.W."/>
            <person name="Hatfull G.F."/>
        </authorList>
    </citation>
    <scope>NUCLEOTIDE SEQUENCE [LARGE SCALE GENOMIC DNA]</scope>
    <source>
        <strain evidence="8 9">DSM 27648</strain>
    </source>
</reference>
<dbReference type="Proteomes" id="UP000064967">
    <property type="component" value="Chromosome"/>
</dbReference>
<feature type="domain" description="EGF-like" evidence="7">
    <location>
        <begin position="85"/>
        <end position="125"/>
    </location>
</feature>
<dbReference type="SMART" id="SM00179">
    <property type="entry name" value="EGF_CA"/>
    <property type="match status" value="3"/>
</dbReference>
<evidence type="ECO:0000256" key="2">
    <source>
        <dbReference type="ARBA" id="ARBA00022729"/>
    </source>
</evidence>
<evidence type="ECO:0000256" key="3">
    <source>
        <dbReference type="ARBA" id="ARBA00022737"/>
    </source>
</evidence>